<dbReference type="Gene3D" id="3.40.50.300">
    <property type="entry name" value="P-loop containing nucleotide triphosphate hydrolases"/>
    <property type="match status" value="1"/>
</dbReference>
<dbReference type="Gene3D" id="1.10.8.60">
    <property type="match status" value="1"/>
</dbReference>
<keyword evidence="5" id="KW-1185">Reference proteome</keyword>
<sequence length="827" mass="96519">MSEGTYQRLWAATHQTLGELLLQEPFPTEPAPEREQDSFFYKLASLFLHYLAMMRRLDVIYDQMVQPQKRRLVRRLLDGVAGRLLELKEELVQADLSEYHCLDHVLQDLKLTPADLEIPIPKYFMLEQGKVLQDREALIEEIMDRLGRRRRKTVVKILPPSEAIAMIQRAERARQGRLRAKFMREIRKDVERDQRMRERKCEIDGNWAALIIQKIWRGFLRRRKIKQERMLEMKFIGMIPSSSEAEHSVIMNRAQNREELRRQRQQEKEMEYQEAVVEIRQQVKVKEGPDMQEEMKKQIRQWFIECHDLTGHFPEYPSDEIGGSSVIFSEKMPQQVKRELDIIDEENFRKKWGDKLPKKKEEEKPKKVEEDVEQKASKFVPILNEGHKEYHTRWASPNVQTFPDQDFNPDMIRIAEKKEVEAEIRVQVDKLMRQELQALRLVVDKEITRPQKTRFRAKKGKKGKKKRQEKDLTPDRTLHSLYEELVAEGLIKKSEYVRLSDYIGDYLYLGSILKLGNTEPMPSLFDLRQNVILYGVLRLGSAEIHALAPHVRSILLAGPSGTGKKMLVNAVCTEAGANLFDLSPENIKGKYPGKAGLQLMMHMVFKVARLIQPSVIWIGNAEKTFYKKVPKDEKRMEPKRIKKDLVKAVRQLQPGDRIMLIGTSNQPQVADINGLCKTYQRILMVPQPDYASRYLLWRHLIESYGKFLVNRMDLTALTKVSDGYTPGVIAMAVHSVMTERRKIQLVSRPLKSREFLDFLAKKDPIYEEEKESLKVPETLETGQGGLRKKGRICKKAFGKETQRNPLVREACFGERSFCGFRASPRFI</sequence>
<evidence type="ECO:0000313" key="5">
    <source>
        <dbReference type="Proteomes" id="UP000007648"/>
    </source>
</evidence>
<organism evidence="4 5">
    <name type="scientific">Sarcophilus harrisii</name>
    <name type="common">Tasmanian devil</name>
    <name type="synonym">Sarcophilus laniarius</name>
    <dbReference type="NCBI Taxonomy" id="9305"/>
    <lineage>
        <taxon>Eukaryota</taxon>
        <taxon>Metazoa</taxon>
        <taxon>Chordata</taxon>
        <taxon>Craniata</taxon>
        <taxon>Vertebrata</taxon>
        <taxon>Euteleostomi</taxon>
        <taxon>Mammalia</taxon>
        <taxon>Metatheria</taxon>
        <taxon>Dasyuromorphia</taxon>
        <taxon>Dasyuridae</taxon>
        <taxon>Sarcophilus</taxon>
    </lineage>
</organism>
<dbReference type="InterPro" id="IPR027417">
    <property type="entry name" value="P-loop_NTPase"/>
</dbReference>
<feature type="coiled-coil region" evidence="1">
    <location>
        <begin position="250"/>
        <end position="282"/>
    </location>
</feature>
<name>A0A7N4NFY4_SARHA</name>
<protein>
    <submittedName>
        <fullName evidence="4">IQ motif containing with AAA domain 1 like</fullName>
    </submittedName>
</protein>
<reference evidence="4" key="3">
    <citation type="submission" date="2025-09" db="UniProtKB">
        <authorList>
            <consortium name="Ensembl"/>
        </authorList>
    </citation>
    <scope>IDENTIFICATION</scope>
</reference>
<reference evidence="4" key="2">
    <citation type="submission" date="2025-08" db="UniProtKB">
        <authorList>
            <consortium name="Ensembl"/>
        </authorList>
    </citation>
    <scope>IDENTIFICATION</scope>
</reference>
<dbReference type="SUPFAM" id="SSF52540">
    <property type="entry name" value="P-loop containing nucleoside triphosphate hydrolases"/>
    <property type="match status" value="1"/>
</dbReference>
<evidence type="ECO:0000256" key="2">
    <source>
        <dbReference type="SAM" id="MobiDB-lite"/>
    </source>
</evidence>
<dbReference type="Proteomes" id="UP000007648">
    <property type="component" value="Unassembled WGS sequence"/>
</dbReference>
<evidence type="ECO:0000259" key="3">
    <source>
        <dbReference type="Pfam" id="PF00004"/>
    </source>
</evidence>
<dbReference type="Ensembl" id="ENSSHAT00000045509.1">
    <property type="protein sequence ID" value="ENSSHAP00000022653.1"/>
    <property type="gene ID" value="ENSSHAG00000010798.2"/>
</dbReference>
<dbReference type="InParanoid" id="A0A7N4NFY4"/>
<dbReference type="PANTHER" id="PTHR14690">
    <property type="entry name" value="IQ MOTIF CONTAINING WITH AAA DOMAIN 1"/>
    <property type="match status" value="1"/>
</dbReference>
<proteinExistence type="predicted"/>
<dbReference type="PANTHER" id="PTHR14690:SF6">
    <property type="entry name" value="IQ AND AAA DOMAIN-CONTAINING PROTEIN 1-LIKE"/>
    <property type="match status" value="1"/>
</dbReference>
<dbReference type="InterPro" id="IPR052267">
    <property type="entry name" value="N-DRC_Component"/>
</dbReference>
<dbReference type="FunCoup" id="A0A7N4NFY4">
    <property type="interactions" value="1"/>
</dbReference>
<dbReference type="Pfam" id="PF00004">
    <property type="entry name" value="AAA"/>
    <property type="match status" value="1"/>
</dbReference>
<evidence type="ECO:0000313" key="4">
    <source>
        <dbReference type="Ensembl" id="ENSSHAP00000022653.1"/>
    </source>
</evidence>
<keyword evidence="1" id="KW-0175">Coiled coil</keyword>
<feature type="region of interest" description="Disordered" evidence="2">
    <location>
        <begin position="452"/>
        <end position="473"/>
    </location>
</feature>
<accession>A0A7N4NFY4</accession>
<dbReference type="GO" id="GO:0016887">
    <property type="term" value="F:ATP hydrolysis activity"/>
    <property type="evidence" value="ECO:0007669"/>
    <property type="project" value="InterPro"/>
</dbReference>
<dbReference type="AlphaFoldDB" id="A0A7N4NFY4"/>
<gene>
    <name evidence="4" type="primary">IQCA1L</name>
</gene>
<dbReference type="GeneTree" id="ENSGT00940000154067"/>
<dbReference type="InterPro" id="IPR003959">
    <property type="entry name" value="ATPase_AAA_core"/>
</dbReference>
<feature type="domain" description="ATPase AAA-type core" evidence="3">
    <location>
        <begin position="554"/>
        <end position="671"/>
    </location>
</feature>
<reference evidence="4 5" key="1">
    <citation type="journal article" date="2011" name="Proc. Natl. Acad. Sci. U.S.A.">
        <title>Genetic diversity and population structure of the endangered marsupial Sarcophilus harrisii (Tasmanian devil).</title>
        <authorList>
            <person name="Miller W."/>
            <person name="Hayes V.M."/>
            <person name="Ratan A."/>
            <person name="Petersen D.C."/>
            <person name="Wittekindt N.E."/>
            <person name="Miller J."/>
            <person name="Walenz B."/>
            <person name="Knight J."/>
            <person name="Qi J."/>
            <person name="Zhao F."/>
            <person name="Wang Q."/>
            <person name="Bedoya-Reina O.C."/>
            <person name="Katiyar N."/>
            <person name="Tomsho L.P."/>
            <person name="Kasson L.M."/>
            <person name="Hardie R.A."/>
            <person name="Woodbridge P."/>
            <person name="Tindall E.A."/>
            <person name="Bertelsen M.F."/>
            <person name="Dixon D."/>
            <person name="Pyecroft S."/>
            <person name="Helgen K.M."/>
            <person name="Lesk A.M."/>
            <person name="Pringle T.H."/>
            <person name="Patterson N."/>
            <person name="Zhang Y."/>
            <person name="Kreiss A."/>
            <person name="Woods G.M."/>
            <person name="Jones M.E."/>
            <person name="Schuster S.C."/>
        </authorList>
    </citation>
    <scope>NUCLEOTIDE SEQUENCE [LARGE SCALE GENOMIC DNA]</scope>
</reference>
<feature type="compositionally biased region" description="Basic residues" evidence="2">
    <location>
        <begin position="452"/>
        <end position="467"/>
    </location>
</feature>
<dbReference type="PROSITE" id="PS50096">
    <property type="entry name" value="IQ"/>
    <property type="match status" value="1"/>
</dbReference>
<dbReference type="GO" id="GO:0005524">
    <property type="term" value="F:ATP binding"/>
    <property type="evidence" value="ECO:0007669"/>
    <property type="project" value="InterPro"/>
</dbReference>
<evidence type="ECO:0000256" key="1">
    <source>
        <dbReference type="SAM" id="Coils"/>
    </source>
</evidence>